<evidence type="ECO:0000256" key="12">
    <source>
        <dbReference type="PIRSR" id="PIRSR000853-1"/>
    </source>
</evidence>
<dbReference type="Gene3D" id="1.10.189.10">
    <property type="entry name" value="Pyruvate Phosphate Dikinase, domain 2"/>
    <property type="match status" value="1"/>
</dbReference>
<evidence type="ECO:0000256" key="8">
    <source>
        <dbReference type="ARBA" id="ARBA00022777"/>
    </source>
</evidence>
<dbReference type="InterPro" id="IPR036637">
    <property type="entry name" value="Phosphohistidine_dom_sf"/>
</dbReference>
<feature type="domain" description="Pyruvate phosphate dikinase AMP/ATP-binding" evidence="16">
    <location>
        <begin position="17"/>
        <end position="55"/>
    </location>
</feature>
<evidence type="ECO:0000256" key="3">
    <source>
        <dbReference type="ARBA" id="ARBA00011994"/>
    </source>
</evidence>
<dbReference type="NCBIfam" id="TIGR01828">
    <property type="entry name" value="pyru_phos_dikin"/>
    <property type="match status" value="1"/>
</dbReference>
<keyword evidence="18" id="KW-0670">Pyruvate</keyword>
<dbReference type="GO" id="GO:0016301">
    <property type="term" value="F:kinase activity"/>
    <property type="evidence" value="ECO:0007669"/>
    <property type="project" value="UniProtKB-UniRule"/>
</dbReference>
<feature type="active site" description="Tele-phosphohistidine intermediate" evidence="12">
    <location>
        <position position="454"/>
    </location>
</feature>
<dbReference type="GO" id="GO:0050242">
    <property type="term" value="F:pyruvate, phosphate dikinase activity"/>
    <property type="evidence" value="ECO:0007669"/>
    <property type="project" value="UniProtKB-UniRule"/>
</dbReference>
<feature type="binding site" evidence="13">
    <location>
        <position position="766"/>
    </location>
    <ligand>
        <name>substrate</name>
    </ligand>
</feature>
<evidence type="ECO:0000256" key="9">
    <source>
        <dbReference type="ARBA" id="ARBA00022840"/>
    </source>
</evidence>
<dbReference type="RefSeq" id="WP_069125769.1">
    <property type="nucleotide sequence ID" value="NZ_CP023483.1"/>
</dbReference>
<keyword evidence="10 14" id="KW-0460">Magnesium</keyword>
<dbReference type="InterPro" id="IPR023151">
    <property type="entry name" value="PEP_util_CS"/>
</dbReference>
<sequence>MEKYIYSFAEGKKEMKQLLGGKGANLAEMKRLGLPVPDGFTLTTTCCLAYYENGKVFPDTLGTTIAESLKILEQQTHKGFGSLEAPLLISVRSGSVRSMPGMMDTILNIGLNDDTVKMLASQTGDKRFAYDCYRRLIQMFGNVVYSIPAEAFEIVLTHLKEQRGIQLDTELTGDDLHSLTIEYQHIFRQKTGRRFPQDPMQQLLLATQAVFNSWYNPRAITYRQLNNIDEHLGTAVTIQEMVFGNNGKNSGTGVCFTRNPSNGEKKLYGEFLLNAQGEDVVAGIRTPQPISDLAVTMPTIYTEFKRCAALLEQHYQEMQDIEFTIDNGQLYFLQTRNGKRTASAAIQILMDFLAEGLLTKEEVVDKVTFDMMEQALHPSFSEEELAEHSPFAIGLPASPGAAVGRIYFSAEAAQLASENDEAVILVRQETSPEDITGMIVSEAIITSRGGMTSHAAVVARGMGTPCVAGCHDLIINAEKQTLTHPSGQLKEGDWLAVDGSSGKIYTHVFELTQTAITPAFEQLMVLLTDMSDIDVRANADTATDLQTALYFGATGVGLTRTEHMFFAPERLIEMRRLILADTATAREIPLNKLQHFQTSDFEELFRCANERPLTIRLLDPPYHEFLPHDISEKNALAKALGISKTQLDQRLSELQESNPMMGHRGIRLAMSYPEIYKMQVTAIINSALVLEDEGLTVIPEIMIPLVGSVTELKWMRHYLETAITELLVEKNSHLTYKIGTMIEIPRACLTAHEIADTADFFSFGTNDLTQLVYGFSRDDVAKFLPLYLEKGLLPHDPFQTIDIDGVGQLMKQAITLAKKAQPQLKIGVCGELGGDPESVAYFHSIGVDYVSCSPFRVPLAKLALAKASIEAETFIVI</sequence>
<dbReference type="InterPro" id="IPR000121">
    <property type="entry name" value="PEP_util_C"/>
</dbReference>
<gene>
    <name evidence="18" type="primary">ppdK</name>
    <name evidence="18" type="ORF">CNY62_08065</name>
</gene>
<dbReference type="InterPro" id="IPR013815">
    <property type="entry name" value="ATP_grasp_subdomain_1"/>
</dbReference>
<dbReference type="InterPro" id="IPR008279">
    <property type="entry name" value="PEP-util_enz_mobile_dom"/>
</dbReference>
<feature type="binding site" evidence="13">
    <location>
        <position position="616"/>
    </location>
    <ligand>
        <name>substrate</name>
    </ligand>
</feature>
<evidence type="ECO:0000256" key="10">
    <source>
        <dbReference type="ARBA" id="ARBA00022842"/>
    </source>
</evidence>
<dbReference type="AlphaFoldDB" id="A0A1D2LEK2"/>
<comment type="similarity">
    <text evidence="2 11">Belongs to the PEP-utilizing enzyme family.</text>
</comment>
<dbReference type="PANTHER" id="PTHR22931:SF9">
    <property type="entry name" value="PYRUVATE, PHOSPHATE DIKINASE 1, CHLOROPLASTIC"/>
    <property type="match status" value="1"/>
</dbReference>
<dbReference type="Proteomes" id="UP000243591">
    <property type="component" value="Chromosome"/>
</dbReference>
<evidence type="ECO:0000256" key="11">
    <source>
        <dbReference type="PIRNR" id="PIRNR000853"/>
    </source>
</evidence>
<evidence type="ECO:0000256" key="1">
    <source>
        <dbReference type="ARBA" id="ARBA00001946"/>
    </source>
</evidence>
<dbReference type="InterPro" id="IPR018274">
    <property type="entry name" value="PEP_util_AS"/>
</dbReference>
<dbReference type="SUPFAM" id="SSF52009">
    <property type="entry name" value="Phosphohistidine domain"/>
    <property type="match status" value="1"/>
</dbReference>
<dbReference type="Pfam" id="PF02896">
    <property type="entry name" value="PEP-utilizers_C"/>
    <property type="match status" value="1"/>
</dbReference>
<dbReference type="Pfam" id="PF00391">
    <property type="entry name" value="PEP-utilizers"/>
    <property type="match status" value="1"/>
</dbReference>
<keyword evidence="5" id="KW-0808">Transferase</keyword>
<organism evidence="18 19">
    <name type="scientific">Brochothrix thermosphacta</name>
    <name type="common">Microbacterium thermosphactum</name>
    <dbReference type="NCBI Taxonomy" id="2756"/>
    <lineage>
        <taxon>Bacteria</taxon>
        <taxon>Bacillati</taxon>
        <taxon>Bacillota</taxon>
        <taxon>Bacilli</taxon>
        <taxon>Bacillales</taxon>
        <taxon>Listeriaceae</taxon>
        <taxon>Brochothrix</taxon>
    </lineage>
</organism>
<dbReference type="GO" id="GO:0046872">
    <property type="term" value="F:metal ion binding"/>
    <property type="evidence" value="ECO:0007669"/>
    <property type="project" value="UniProtKB-UniRule"/>
</dbReference>
<dbReference type="InterPro" id="IPR002192">
    <property type="entry name" value="PPDK_AMP/ATP-bd"/>
</dbReference>
<feature type="domain" description="PEP-utilising enzyme C-terminal" evidence="17">
    <location>
        <begin position="520"/>
        <end position="867"/>
    </location>
</feature>
<dbReference type="PROSITE" id="PS00370">
    <property type="entry name" value="PEP_ENZYMES_PHOS_SITE"/>
    <property type="match status" value="1"/>
</dbReference>
<keyword evidence="19" id="KW-1185">Reference proteome</keyword>
<feature type="domain" description="Pyruvate phosphate dikinase AMP/ATP-binding" evidence="16">
    <location>
        <begin position="303"/>
        <end position="346"/>
    </location>
</feature>
<keyword evidence="9" id="KW-0067">ATP-binding</keyword>
<evidence type="ECO:0000256" key="13">
    <source>
        <dbReference type="PIRSR" id="PIRSR000853-2"/>
    </source>
</evidence>
<dbReference type="PROSITE" id="PS00742">
    <property type="entry name" value="PEP_ENZYMES_2"/>
    <property type="match status" value="1"/>
</dbReference>
<dbReference type="EMBL" id="CP023483">
    <property type="protein sequence ID" value="ATF26334.1"/>
    <property type="molecule type" value="Genomic_DNA"/>
</dbReference>
<dbReference type="InterPro" id="IPR015813">
    <property type="entry name" value="Pyrv/PenolPyrv_kinase-like_dom"/>
</dbReference>
<evidence type="ECO:0000313" key="18">
    <source>
        <dbReference type="EMBL" id="ATF26334.1"/>
    </source>
</evidence>
<feature type="active site" description="Proton donor" evidence="12">
    <location>
        <position position="829"/>
    </location>
</feature>
<feature type="binding site" evidence="13">
    <location>
        <position position="560"/>
    </location>
    <ligand>
        <name>substrate</name>
    </ligand>
</feature>
<evidence type="ECO:0000256" key="5">
    <source>
        <dbReference type="ARBA" id="ARBA00022679"/>
    </source>
</evidence>
<dbReference type="PIRSF" id="PIRSF000853">
    <property type="entry name" value="PPDK"/>
    <property type="match status" value="1"/>
</dbReference>
<keyword evidence="7" id="KW-0547">Nucleotide-binding</keyword>
<reference evidence="18 19" key="1">
    <citation type="submission" date="2017-09" db="EMBL/GenBank/DDBJ databases">
        <title>Complete Genome Sequences of Two Strains of the Meat Spoilage Bacterium Brochothrix thermosphacta Isolated from Ground Chicken.</title>
        <authorList>
            <person name="Paoli G.C."/>
            <person name="Wijey C."/>
            <person name="Chen C.-Y."/>
            <person name="Nguyen L."/>
            <person name="Yan X."/>
            <person name="Irwin P.L."/>
        </authorList>
    </citation>
    <scope>NUCLEOTIDE SEQUENCE [LARGE SCALE GENOMIC DNA]</scope>
    <source>
        <strain evidence="18 19">BI</strain>
    </source>
</reference>
<protein>
    <recommendedName>
        <fullName evidence="4 11">Pyruvate, phosphate dikinase</fullName>
        <ecNumber evidence="3 11">2.7.9.1</ecNumber>
    </recommendedName>
</protein>
<evidence type="ECO:0000259" key="15">
    <source>
        <dbReference type="Pfam" id="PF00391"/>
    </source>
</evidence>
<feature type="domain" description="PEP-utilising enzyme mobile" evidence="15">
    <location>
        <begin position="421"/>
        <end position="502"/>
    </location>
</feature>
<proteinExistence type="inferred from homology"/>
<comment type="catalytic activity">
    <reaction evidence="11">
        <text>pyruvate + phosphate + ATP = phosphoenolpyruvate + AMP + diphosphate + H(+)</text>
        <dbReference type="Rhea" id="RHEA:10756"/>
        <dbReference type="ChEBI" id="CHEBI:15361"/>
        <dbReference type="ChEBI" id="CHEBI:15378"/>
        <dbReference type="ChEBI" id="CHEBI:30616"/>
        <dbReference type="ChEBI" id="CHEBI:33019"/>
        <dbReference type="ChEBI" id="CHEBI:43474"/>
        <dbReference type="ChEBI" id="CHEBI:58702"/>
        <dbReference type="ChEBI" id="CHEBI:456215"/>
        <dbReference type="EC" id="2.7.9.1"/>
    </reaction>
</comment>
<name>A0A1D2LEK2_BROTH</name>
<dbReference type="Gene3D" id="3.30.1490.20">
    <property type="entry name" value="ATP-grasp fold, A domain"/>
    <property type="match status" value="1"/>
</dbReference>
<dbReference type="InterPro" id="IPR010121">
    <property type="entry name" value="Pyruvate_phosphate_dikinase"/>
</dbReference>
<dbReference type="SUPFAM" id="SSF56059">
    <property type="entry name" value="Glutathione synthetase ATP-binding domain-like"/>
    <property type="match status" value="1"/>
</dbReference>
<evidence type="ECO:0000256" key="2">
    <source>
        <dbReference type="ARBA" id="ARBA00007837"/>
    </source>
</evidence>
<evidence type="ECO:0000256" key="6">
    <source>
        <dbReference type="ARBA" id="ARBA00022723"/>
    </source>
</evidence>
<evidence type="ECO:0000256" key="4">
    <source>
        <dbReference type="ARBA" id="ARBA00020138"/>
    </source>
</evidence>
<dbReference type="KEGG" id="bths:CNY62_08065"/>
<feature type="binding site" evidence="13">
    <location>
        <position position="764"/>
    </location>
    <ligand>
        <name>substrate</name>
    </ligand>
</feature>
<dbReference type="PANTHER" id="PTHR22931">
    <property type="entry name" value="PHOSPHOENOLPYRUVATE DIKINASE-RELATED"/>
    <property type="match status" value="1"/>
</dbReference>
<comment type="cofactor">
    <cofactor evidence="1 11 14">
        <name>Mg(2+)</name>
        <dbReference type="ChEBI" id="CHEBI:18420"/>
    </cofactor>
</comment>
<dbReference type="Gene3D" id="1.20.80.30">
    <property type="match status" value="1"/>
</dbReference>
<dbReference type="NCBIfam" id="NF004531">
    <property type="entry name" value="PRK05878.1"/>
    <property type="match status" value="1"/>
</dbReference>
<dbReference type="OrthoDB" id="9765468at2"/>
<dbReference type="Gene3D" id="3.50.30.10">
    <property type="entry name" value="Phosphohistidine domain"/>
    <property type="match status" value="1"/>
</dbReference>
<evidence type="ECO:0000259" key="17">
    <source>
        <dbReference type="Pfam" id="PF02896"/>
    </source>
</evidence>
<dbReference type="GO" id="GO:0005524">
    <property type="term" value="F:ATP binding"/>
    <property type="evidence" value="ECO:0007669"/>
    <property type="project" value="UniProtKB-UniRule"/>
</dbReference>
<keyword evidence="8 18" id="KW-0418">Kinase</keyword>
<feature type="binding site" evidence="13">
    <location>
        <position position="765"/>
    </location>
    <ligand>
        <name>substrate</name>
    </ligand>
</feature>
<dbReference type="Gene3D" id="3.20.20.60">
    <property type="entry name" value="Phosphoenolpyruvate-binding domains"/>
    <property type="match status" value="1"/>
</dbReference>
<keyword evidence="6 14" id="KW-0479">Metal-binding</keyword>
<dbReference type="Pfam" id="PF01326">
    <property type="entry name" value="PPDK_N"/>
    <property type="match status" value="3"/>
</dbReference>
<feature type="binding site" evidence="14">
    <location>
        <position position="743"/>
    </location>
    <ligand>
        <name>Mg(2+)</name>
        <dbReference type="ChEBI" id="CHEBI:18420"/>
    </ligand>
</feature>
<accession>A0A1D2LEK2</accession>
<dbReference type="Gene3D" id="3.30.470.20">
    <property type="entry name" value="ATP-grasp fold, B domain"/>
    <property type="match status" value="1"/>
</dbReference>
<evidence type="ECO:0000256" key="14">
    <source>
        <dbReference type="PIRSR" id="PIRSR000853-3"/>
    </source>
</evidence>
<evidence type="ECO:0000313" key="19">
    <source>
        <dbReference type="Proteomes" id="UP000243591"/>
    </source>
</evidence>
<dbReference type="InterPro" id="IPR040442">
    <property type="entry name" value="Pyrv_kinase-like_dom_sf"/>
</dbReference>
<feature type="binding site" evidence="13">
    <location>
        <position position="743"/>
    </location>
    <ligand>
        <name>substrate</name>
    </ligand>
</feature>
<feature type="domain" description="Pyruvate phosphate dikinase AMP/ATP-binding" evidence="16">
    <location>
        <begin position="57"/>
        <end position="290"/>
    </location>
</feature>
<dbReference type="SUPFAM" id="SSF51621">
    <property type="entry name" value="Phosphoenolpyruvate/pyruvate domain"/>
    <property type="match status" value="1"/>
</dbReference>
<evidence type="ECO:0000259" key="16">
    <source>
        <dbReference type="Pfam" id="PF01326"/>
    </source>
</evidence>
<feature type="binding site" evidence="14">
    <location>
        <position position="767"/>
    </location>
    <ligand>
        <name>Mg(2+)</name>
        <dbReference type="ChEBI" id="CHEBI:18420"/>
    </ligand>
</feature>
<evidence type="ECO:0000256" key="7">
    <source>
        <dbReference type="ARBA" id="ARBA00022741"/>
    </source>
</evidence>
<dbReference type="EC" id="2.7.9.1" evidence="3 11"/>
<feature type="binding site" evidence="13">
    <location>
        <position position="767"/>
    </location>
    <ligand>
        <name>substrate</name>
    </ligand>
</feature>